<proteinExistence type="predicted"/>
<dbReference type="EMBL" id="GGEC01088846">
    <property type="protein sequence ID" value="MBX69330.1"/>
    <property type="molecule type" value="Transcribed_RNA"/>
</dbReference>
<evidence type="ECO:0000313" key="1">
    <source>
        <dbReference type="EMBL" id="MBX69330.1"/>
    </source>
</evidence>
<accession>A0A2P2QQS2</accession>
<dbReference type="AlphaFoldDB" id="A0A2P2QQS2"/>
<name>A0A2P2QQS2_RHIMU</name>
<organism evidence="1">
    <name type="scientific">Rhizophora mucronata</name>
    <name type="common">Asiatic mangrove</name>
    <dbReference type="NCBI Taxonomy" id="61149"/>
    <lineage>
        <taxon>Eukaryota</taxon>
        <taxon>Viridiplantae</taxon>
        <taxon>Streptophyta</taxon>
        <taxon>Embryophyta</taxon>
        <taxon>Tracheophyta</taxon>
        <taxon>Spermatophyta</taxon>
        <taxon>Magnoliopsida</taxon>
        <taxon>eudicotyledons</taxon>
        <taxon>Gunneridae</taxon>
        <taxon>Pentapetalae</taxon>
        <taxon>rosids</taxon>
        <taxon>fabids</taxon>
        <taxon>Malpighiales</taxon>
        <taxon>Rhizophoraceae</taxon>
        <taxon>Rhizophora</taxon>
    </lineage>
</organism>
<sequence length="29" mass="3331">MSFQTQKSQPSGFDHDCLSFDVKIINNQD</sequence>
<reference evidence="1" key="1">
    <citation type="submission" date="2018-02" db="EMBL/GenBank/DDBJ databases">
        <title>Rhizophora mucronata_Transcriptome.</title>
        <authorList>
            <person name="Meera S.P."/>
            <person name="Sreeshan A."/>
            <person name="Augustine A."/>
        </authorList>
    </citation>
    <scope>NUCLEOTIDE SEQUENCE</scope>
    <source>
        <tissue evidence="1">Leaf</tissue>
    </source>
</reference>
<protein>
    <submittedName>
        <fullName evidence="1">Uncharacterized protein</fullName>
    </submittedName>
</protein>